<evidence type="ECO:0000256" key="1">
    <source>
        <dbReference type="SAM" id="Phobius"/>
    </source>
</evidence>
<name>A0A167YXX0_9HYPO</name>
<organism evidence="2 3">
    <name type="scientific">Niveomyces insectorum RCEF 264</name>
    <dbReference type="NCBI Taxonomy" id="1081102"/>
    <lineage>
        <taxon>Eukaryota</taxon>
        <taxon>Fungi</taxon>
        <taxon>Dikarya</taxon>
        <taxon>Ascomycota</taxon>
        <taxon>Pezizomycotina</taxon>
        <taxon>Sordariomycetes</taxon>
        <taxon>Hypocreomycetidae</taxon>
        <taxon>Hypocreales</taxon>
        <taxon>Cordycipitaceae</taxon>
        <taxon>Niveomyces</taxon>
    </lineage>
</organism>
<feature type="transmembrane region" description="Helical" evidence="1">
    <location>
        <begin position="24"/>
        <end position="42"/>
    </location>
</feature>
<gene>
    <name evidence="2" type="ORF">SPI_01405</name>
</gene>
<reference evidence="2 3" key="1">
    <citation type="journal article" date="2016" name="Genome Biol. Evol.">
        <title>Divergent and convergent evolution of fungal pathogenicity.</title>
        <authorList>
            <person name="Shang Y."/>
            <person name="Xiao G."/>
            <person name="Zheng P."/>
            <person name="Cen K."/>
            <person name="Zhan S."/>
            <person name="Wang C."/>
        </authorList>
    </citation>
    <scope>NUCLEOTIDE SEQUENCE [LARGE SCALE GENOMIC DNA]</scope>
    <source>
        <strain evidence="2 3">RCEF 264</strain>
    </source>
</reference>
<evidence type="ECO:0000313" key="2">
    <source>
        <dbReference type="EMBL" id="OAA66829.1"/>
    </source>
</evidence>
<protein>
    <submittedName>
        <fullName evidence="2">Uncharacterized protein</fullName>
    </submittedName>
</protein>
<comment type="caution">
    <text evidence="2">The sequence shown here is derived from an EMBL/GenBank/DDBJ whole genome shotgun (WGS) entry which is preliminary data.</text>
</comment>
<dbReference type="AlphaFoldDB" id="A0A167YXX0"/>
<dbReference type="Proteomes" id="UP000076874">
    <property type="component" value="Unassembled WGS sequence"/>
</dbReference>
<keyword evidence="1" id="KW-1133">Transmembrane helix</keyword>
<evidence type="ECO:0000313" key="3">
    <source>
        <dbReference type="Proteomes" id="UP000076874"/>
    </source>
</evidence>
<keyword evidence="1" id="KW-0472">Membrane</keyword>
<keyword evidence="1" id="KW-0812">Transmembrane</keyword>
<sequence>MAFVARAHQPVLAVMTVTERHPGLFALGLVVVSALLFVVVGARYTQAIRQRTTPEKTAAASAGIAGSTASARRHDIASLFPPSRRFVLPHVLPDGLHIRSVAGNDDDDDDDRDNTAAIPVDHLRAHALPSTRAVSTTAERLCCSPTGFTLPEIQSLLGTFPDYAVLSGVRHPQPCPDGFDLARARFRPYRPFRWRYHQTMDSSPTTGSN</sequence>
<accession>A0A167YXX0</accession>
<dbReference type="EMBL" id="AZHD01000002">
    <property type="protein sequence ID" value="OAA66829.1"/>
    <property type="molecule type" value="Genomic_DNA"/>
</dbReference>
<dbReference type="STRING" id="1081102.A0A167YXX0"/>
<proteinExistence type="predicted"/>
<keyword evidence="3" id="KW-1185">Reference proteome</keyword>